<accession>A0A4Q0MPQ6</accession>
<gene>
    <name evidence="1" type="ORF">EK403_03075</name>
</gene>
<sequence length="206" mass="22601">MSSRRKSEYHSATLAIPVGLERIWAAIRSVNADRASGWSVQDVAHRAKSDPHIVRPYVRGLRAAGYVKLDSELKEHGRTTPFYRLEKTSREAPRVRPDGRELPEIGREILWRSMKLMKSFTIAELAAAAAEVAPGRVGAATAKRYVLELARVGVLQMAAPVAGREPGRFRLVKPLGAAAPRILAAHIVFDPNADVILGTPEAREVV</sequence>
<reference evidence="1 2" key="1">
    <citation type="submission" date="2018-12" db="EMBL/GenBank/DDBJ databases">
        <title>bacterium Hansschlegelia zhihuaiae S113.</title>
        <authorList>
            <person name="He J."/>
        </authorList>
    </citation>
    <scope>NUCLEOTIDE SEQUENCE [LARGE SCALE GENOMIC DNA]</scope>
    <source>
        <strain evidence="1 2">S 113</strain>
    </source>
</reference>
<comment type="caution">
    <text evidence="1">The sequence shown here is derived from an EMBL/GenBank/DDBJ whole genome shotgun (WGS) entry which is preliminary data.</text>
</comment>
<evidence type="ECO:0000313" key="2">
    <source>
        <dbReference type="Proteomes" id="UP000289708"/>
    </source>
</evidence>
<organism evidence="1 2">
    <name type="scientific">Hansschlegelia zhihuaiae</name>
    <dbReference type="NCBI Taxonomy" id="405005"/>
    <lineage>
        <taxon>Bacteria</taxon>
        <taxon>Pseudomonadati</taxon>
        <taxon>Pseudomonadota</taxon>
        <taxon>Alphaproteobacteria</taxon>
        <taxon>Hyphomicrobiales</taxon>
        <taxon>Methylopilaceae</taxon>
        <taxon>Hansschlegelia</taxon>
    </lineage>
</organism>
<dbReference type="Proteomes" id="UP000289708">
    <property type="component" value="Unassembled WGS sequence"/>
</dbReference>
<proteinExistence type="predicted"/>
<keyword evidence="2" id="KW-1185">Reference proteome</keyword>
<dbReference type="AlphaFoldDB" id="A0A4Q0MPQ6"/>
<dbReference type="OrthoDB" id="8080957at2"/>
<dbReference type="EMBL" id="RYFI01000002">
    <property type="protein sequence ID" value="RXF75046.1"/>
    <property type="molecule type" value="Genomic_DNA"/>
</dbReference>
<dbReference type="RefSeq" id="WP_128776036.1">
    <property type="nucleotide sequence ID" value="NZ_RYFI01000002.1"/>
</dbReference>
<name>A0A4Q0MPQ6_9HYPH</name>
<evidence type="ECO:0000313" key="1">
    <source>
        <dbReference type="EMBL" id="RXF75046.1"/>
    </source>
</evidence>
<protein>
    <submittedName>
        <fullName evidence="1">Uncharacterized protein</fullName>
    </submittedName>
</protein>